<reference evidence="2" key="1">
    <citation type="submission" date="2024-06" db="EMBL/GenBank/DDBJ databases">
        <authorList>
            <person name="Coelho C."/>
            <person name="Bento M."/>
            <person name="Garcia E."/>
            <person name="Camelo A."/>
            <person name="Brandao I."/>
            <person name="Espirito Santo C."/>
            <person name="Trovao J."/>
            <person name="Verissimo A."/>
            <person name="Costa J."/>
            <person name="Tiago I."/>
        </authorList>
    </citation>
    <scope>NUCLEOTIDE SEQUENCE</scope>
    <source>
        <strain evidence="2">KWT182</strain>
    </source>
</reference>
<evidence type="ECO:0000313" key="2">
    <source>
        <dbReference type="EMBL" id="XBS69706.1"/>
    </source>
</evidence>
<gene>
    <name evidence="2" type="ORF">ABK905_25970</name>
</gene>
<dbReference type="GO" id="GO:0071555">
    <property type="term" value="P:cell wall organization"/>
    <property type="evidence" value="ECO:0007669"/>
    <property type="project" value="InterPro"/>
</dbReference>
<evidence type="ECO:0000259" key="1">
    <source>
        <dbReference type="Pfam" id="PF00345"/>
    </source>
</evidence>
<protein>
    <submittedName>
        <fullName evidence="2">Fimbria/pilus periplasmic chaperone</fullName>
    </submittedName>
</protein>
<accession>A0AAU7QBW3</accession>
<name>A0AAU7QBW3_9GAMM</name>
<dbReference type="AlphaFoldDB" id="A0AAU7QBW3"/>
<feature type="domain" description="Pili assembly chaperone N-terminal" evidence="1">
    <location>
        <begin position="1"/>
        <end position="59"/>
    </location>
</feature>
<organism evidence="2">
    <name type="scientific">Acerihabitans sp. KWT182</name>
    <dbReference type="NCBI Taxonomy" id="3157919"/>
    <lineage>
        <taxon>Bacteria</taxon>
        <taxon>Pseudomonadati</taxon>
        <taxon>Pseudomonadota</taxon>
        <taxon>Gammaproteobacteria</taxon>
        <taxon>Enterobacterales</taxon>
        <taxon>Pectobacteriaceae</taxon>
        <taxon>Acerihabitans</taxon>
    </lineage>
</organism>
<proteinExistence type="predicted"/>
<dbReference type="SUPFAM" id="SSF49354">
    <property type="entry name" value="PapD-like"/>
    <property type="match status" value="1"/>
</dbReference>
<dbReference type="Pfam" id="PF00345">
    <property type="entry name" value="PapD_N"/>
    <property type="match status" value="1"/>
</dbReference>
<dbReference type="InterPro" id="IPR008962">
    <property type="entry name" value="PapD-like_sf"/>
</dbReference>
<dbReference type="EMBL" id="CP157947">
    <property type="protein sequence ID" value="XBS69706.1"/>
    <property type="molecule type" value="Genomic_DNA"/>
</dbReference>
<sequence>MIRLESGQKSLIRLIKHQPAPAGREQAYRVLLDEIPTPYGHPDEKAHALNFQMRYSIPVRLRSPERAG</sequence>
<dbReference type="GO" id="GO:0030288">
    <property type="term" value="C:outer membrane-bounded periplasmic space"/>
    <property type="evidence" value="ECO:0007669"/>
    <property type="project" value="InterPro"/>
</dbReference>
<dbReference type="Gene3D" id="2.60.40.10">
    <property type="entry name" value="Immunoglobulins"/>
    <property type="match status" value="1"/>
</dbReference>
<dbReference type="InterPro" id="IPR016147">
    <property type="entry name" value="Pili_assmbl_chaperone_N"/>
</dbReference>
<dbReference type="InterPro" id="IPR013783">
    <property type="entry name" value="Ig-like_fold"/>
</dbReference>